<comment type="caution">
    <text evidence="2">The sequence shown here is derived from an EMBL/GenBank/DDBJ whole genome shotgun (WGS) entry which is preliminary data.</text>
</comment>
<dbReference type="CDD" id="cd06555">
    <property type="entry name" value="ASCH_PF0470_like"/>
    <property type="match status" value="1"/>
</dbReference>
<sequence length="107" mass="12926">MGIYDEYLTSIKEGKKTIEVRLNDEKRRKIKVGDTIEFIRIPEKNETFRVQVTKLRKYVTFEELYNDIPFKEFDCEGWTMKEMLDSTYEIYTPEQEIKWGTLAITIR</sequence>
<dbReference type="InterPro" id="IPR015947">
    <property type="entry name" value="PUA-like_sf"/>
</dbReference>
<evidence type="ECO:0000313" key="3">
    <source>
        <dbReference type="Proteomes" id="UP000308744"/>
    </source>
</evidence>
<dbReference type="Pfam" id="PF04266">
    <property type="entry name" value="ASCH"/>
    <property type="match status" value="1"/>
</dbReference>
<reference evidence="2 3" key="1">
    <citation type="submission" date="2019-04" db="EMBL/GenBank/DDBJ databases">
        <title>Lysinibacillus genome sequencing.</title>
        <authorList>
            <person name="Dunlap C."/>
        </authorList>
    </citation>
    <scope>NUCLEOTIDE SEQUENCE [LARGE SCALE GENOMIC DNA]</scope>
    <source>
        <strain evidence="2 3">CCTCC AB 2010389</strain>
    </source>
</reference>
<dbReference type="Proteomes" id="UP000308744">
    <property type="component" value="Unassembled WGS sequence"/>
</dbReference>
<organism evidence="2 3">
    <name type="scientific">Lysinibacillus mangiferihumi</name>
    <dbReference type="NCBI Taxonomy" id="1130819"/>
    <lineage>
        <taxon>Bacteria</taxon>
        <taxon>Bacillati</taxon>
        <taxon>Bacillota</taxon>
        <taxon>Bacilli</taxon>
        <taxon>Bacillales</taxon>
        <taxon>Bacillaceae</taxon>
        <taxon>Lysinibacillus</taxon>
    </lineage>
</organism>
<dbReference type="SMART" id="SM01022">
    <property type="entry name" value="ASCH"/>
    <property type="match status" value="1"/>
</dbReference>
<evidence type="ECO:0000313" key="2">
    <source>
        <dbReference type="EMBL" id="TKI72596.1"/>
    </source>
</evidence>
<dbReference type="SUPFAM" id="SSF88697">
    <property type="entry name" value="PUA domain-like"/>
    <property type="match status" value="1"/>
</dbReference>
<proteinExistence type="predicted"/>
<dbReference type="PIRSF" id="PIRSF016134">
    <property type="entry name" value="UCP016134"/>
    <property type="match status" value="1"/>
</dbReference>
<protein>
    <submittedName>
        <fullName evidence="2">ASCH domain-containing protein</fullName>
    </submittedName>
</protein>
<evidence type="ECO:0000259" key="1">
    <source>
        <dbReference type="SMART" id="SM01022"/>
    </source>
</evidence>
<dbReference type="InterPro" id="IPR007374">
    <property type="entry name" value="ASCH_domain"/>
</dbReference>
<dbReference type="Gene3D" id="2.30.130.30">
    <property type="entry name" value="Hypothetical protein"/>
    <property type="match status" value="1"/>
</dbReference>
<dbReference type="InterPro" id="IPR016645">
    <property type="entry name" value="UCP016134"/>
</dbReference>
<dbReference type="EMBL" id="SZPU01000003">
    <property type="protein sequence ID" value="TKI72596.1"/>
    <property type="molecule type" value="Genomic_DNA"/>
</dbReference>
<name>A0A4U2ZD12_9BACI</name>
<gene>
    <name evidence="2" type="ORF">FC756_01230</name>
</gene>
<accession>A0A4U2ZD12</accession>
<feature type="domain" description="ASCH" evidence="1">
    <location>
        <begin position="1"/>
        <end position="101"/>
    </location>
</feature>
<keyword evidence="3" id="KW-1185">Reference proteome</keyword>
<dbReference type="AlphaFoldDB" id="A0A4U2ZD12"/>